<proteinExistence type="predicted"/>
<dbReference type="EMBL" id="JH818180">
    <property type="protein sequence ID" value="EKC24053.1"/>
    <property type="molecule type" value="Genomic_DNA"/>
</dbReference>
<dbReference type="HOGENOM" id="CLU_3052370_0_0_1"/>
<accession>K1PR41</accession>
<name>K1PR41_MAGGI</name>
<evidence type="ECO:0000313" key="1">
    <source>
        <dbReference type="EMBL" id="EKC24053.1"/>
    </source>
</evidence>
<sequence>MAYSRGGRFVNNLNSYLTAGRSAPTKYLPRGGKVLMHPPASSGQKPMFPEGNAS</sequence>
<dbReference type="AlphaFoldDB" id="K1PR41"/>
<gene>
    <name evidence="1" type="ORF">CGI_10026292</name>
</gene>
<protein>
    <submittedName>
        <fullName evidence="1">Uncharacterized protein</fullName>
    </submittedName>
</protein>
<reference evidence="1" key="1">
    <citation type="journal article" date="2012" name="Nature">
        <title>The oyster genome reveals stress adaptation and complexity of shell formation.</title>
        <authorList>
            <person name="Zhang G."/>
            <person name="Fang X."/>
            <person name="Guo X."/>
            <person name="Li L."/>
            <person name="Luo R."/>
            <person name="Xu F."/>
            <person name="Yang P."/>
            <person name="Zhang L."/>
            <person name="Wang X."/>
            <person name="Qi H."/>
            <person name="Xiong Z."/>
            <person name="Que H."/>
            <person name="Xie Y."/>
            <person name="Holland P.W."/>
            <person name="Paps J."/>
            <person name="Zhu Y."/>
            <person name="Wu F."/>
            <person name="Chen Y."/>
            <person name="Wang J."/>
            <person name="Peng C."/>
            <person name="Meng J."/>
            <person name="Yang L."/>
            <person name="Liu J."/>
            <person name="Wen B."/>
            <person name="Zhang N."/>
            <person name="Huang Z."/>
            <person name="Zhu Q."/>
            <person name="Feng Y."/>
            <person name="Mount A."/>
            <person name="Hedgecock D."/>
            <person name="Xu Z."/>
            <person name="Liu Y."/>
            <person name="Domazet-Loso T."/>
            <person name="Du Y."/>
            <person name="Sun X."/>
            <person name="Zhang S."/>
            <person name="Liu B."/>
            <person name="Cheng P."/>
            <person name="Jiang X."/>
            <person name="Li J."/>
            <person name="Fan D."/>
            <person name="Wang W."/>
            <person name="Fu W."/>
            <person name="Wang T."/>
            <person name="Wang B."/>
            <person name="Zhang J."/>
            <person name="Peng Z."/>
            <person name="Li Y."/>
            <person name="Li N."/>
            <person name="Wang J."/>
            <person name="Chen M."/>
            <person name="He Y."/>
            <person name="Tan F."/>
            <person name="Song X."/>
            <person name="Zheng Q."/>
            <person name="Huang R."/>
            <person name="Yang H."/>
            <person name="Du X."/>
            <person name="Chen L."/>
            <person name="Yang M."/>
            <person name="Gaffney P.M."/>
            <person name="Wang S."/>
            <person name="Luo L."/>
            <person name="She Z."/>
            <person name="Ming Y."/>
            <person name="Huang W."/>
            <person name="Zhang S."/>
            <person name="Huang B."/>
            <person name="Zhang Y."/>
            <person name="Qu T."/>
            <person name="Ni P."/>
            <person name="Miao G."/>
            <person name="Wang J."/>
            <person name="Wang Q."/>
            <person name="Steinberg C.E."/>
            <person name="Wang H."/>
            <person name="Li N."/>
            <person name="Qian L."/>
            <person name="Zhang G."/>
            <person name="Li Y."/>
            <person name="Yang H."/>
            <person name="Liu X."/>
            <person name="Wang J."/>
            <person name="Yin Y."/>
            <person name="Wang J."/>
        </authorList>
    </citation>
    <scope>NUCLEOTIDE SEQUENCE [LARGE SCALE GENOMIC DNA]</scope>
    <source>
        <strain evidence="1">05x7-T-G4-1.051#20</strain>
    </source>
</reference>
<organism evidence="1">
    <name type="scientific">Magallana gigas</name>
    <name type="common">Pacific oyster</name>
    <name type="synonym">Crassostrea gigas</name>
    <dbReference type="NCBI Taxonomy" id="29159"/>
    <lineage>
        <taxon>Eukaryota</taxon>
        <taxon>Metazoa</taxon>
        <taxon>Spiralia</taxon>
        <taxon>Lophotrochozoa</taxon>
        <taxon>Mollusca</taxon>
        <taxon>Bivalvia</taxon>
        <taxon>Autobranchia</taxon>
        <taxon>Pteriomorphia</taxon>
        <taxon>Ostreida</taxon>
        <taxon>Ostreoidea</taxon>
        <taxon>Ostreidae</taxon>
        <taxon>Magallana</taxon>
    </lineage>
</organism>
<dbReference type="InParanoid" id="K1PR41"/>